<dbReference type="Pfam" id="PF04411">
    <property type="entry name" value="PDDEXK_7"/>
    <property type="match status" value="1"/>
</dbReference>
<dbReference type="EMBL" id="JAAOIW010000018">
    <property type="protein sequence ID" value="NHN34409.1"/>
    <property type="molecule type" value="Genomic_DNA"/>
</dbReference>
<organism evidence="2 3">
    <name type="scientific">Paenibacillus agricola</name>
    <dbReference type="NCBI Taxonomy" id="2716264"/>
    <lineage>
        <taxon>Bacteria</taxon>
        <taxon>Bacillati</taxon>
        <taxon>Bacillota</taxon>
        <taxon>Bacilli</taxon>
        <taxon>Bacillales</taxon>
        <taxon>Paenibacillaceae</taxon>
        <taxon>Paenibacillus</taxon>
    </lineage>
</organism>
<dbReference type="Pfam" id="PF09823">
    <property type="entry name" value="DUF2357"/>
    <property type="match status" value="1"/>
</dbReference>
<dbReference type="RefSeq" id="WP_166155320.1">
    <property type="nucleotide sequence ID" value="NZ_JAAOIW010000018.1"/>
</dbReference>
<accession>A0ABX0JD99</accession>
<feature type="domain" description="DUF2357" evidence="1">
    <location>
        <begin position="66"/>
        <end position="293"/>
    </location>
</feature>
<gene>
    <name evidence="2" type="ORF">G9U52_31940</name>
</gene>
<protein>
    <submittedName>
        <fullName evidence="2">DUF2357 domain-containing protein</fullName>
    </submittedName>
</protein>
<proteinExistence type="predicted"/>
<dbReference type="Proteomes" id="UP001165962">
    <property type="component" value="Unassembled WGS sequence"/>
</dbReference>
<evidence type="ECO:0000313" key="2">
    <source>
        <dbReference type="EMBL" id="NHN34409.1"/>
    </source>
</evidence>
<keyword evidence="3" id="KW-1185">Reference proteome</keyword>
<sequence>MGQHSSGGNFLLRLSGEAWLPLEEAYLVEASTYEWKYVMTGLEPPPLIRFCGLPQAPHRLEAHEAYGQLITPFYSGQVTFEINAELFESYIYPDPRKLTQEQYNLMLSEILQEAPLCFNYSEIETGIQADRHSRLLSLAQWSYLQASFAWLASLIRQVVAQPTRVLQAREQQMRRDRVKTVDSQTMGWLERNRRRSASGTVPEIMRSSIREDSYNTYENRVIKRSLVELRHLLKLYGKASPGESATTAELYADKVGYWLREPFFKQVTPYGGAIRISQVFRKHPVYQQCYQWFERLYKHGDERIGLQYSYPLKETFALYEIWCYMQLVKVFREKGMLKNSSRLFQTTHEGLFLHFAENKESVVHLTNGMRIYYQRVYQYNSPHFYTFTQMMKPDIVIETGDHLYVLDPKYRVPANLGTALGEMHKYRDGILLRRNDERAVQNVFILTPVQSDELRYFAADFQDRYKMGAIGLTPGGDMSSLRDWVDKLVAQEERMMEISED</sequence>
<dbReference type="InterPro" id="IPR007505">
    <property type="entry name" value="PDDEXK_7"/>
</dbReference>
<comment type="caution">
    <text evidence="2">The sequence shown here is derived from an EMBL/GenBank/DDBJ whole genome shotgun (WGS) entry which is preliminary data.</text>
</comment>
<name>A0ABX0JD99_9BACL</name>
<evidence type="ECO:0000313" key="3">
    <source>
        <dbReference type="Proteomes" id="UP001165962"/>
    </source>
</evidence>
<reference evidence="2" key="1">
    <citation type="submission" date="2020-03" db="EMBL/GenBank/DDBJ databases">
        <title>Draft sequencing of Paenibacilllus sp. S3N08.</title>
        <authorList>
            <person name="Kim D.-U."/>
        </authorList>
    </citation>
    <scope>NUCLEOTIDE SEQUENCE</scope>
    <source>
        <strain evidence="2">S3N08</strain>
    </source>
</reference>
<evidence type="ECO:0000259" key="1">
    <source>
        <dbReference type="Pfam" id="PF09823"/>
    </source>
</evidence>
<dbReference type="InterPro" id="IPR018633">
    <property type="entry name" value="DUF2357"/>
</dbReference>